<feature type="transmembrane region" description="Helical" evidence="1">
    <location>
        <begin position="61"/>
        <end position="77"/>
    </location>
</feature>
<feature type="transmembrane region" description="Helical" evidence="1">
    <location>
        <begin position="343"/>
        <end position="360"/>
    </location>
</feature>
<feature type="transmembrane region" description="Helical" evidence="1">
    <location>
        <begin position="38"/>
        <end position="55"/>
    </location>
</feature>
<feature type="transmembrane region" description="Helical" evidence="1">
    <location>
        <begin position="6"/>
        <end position="26"/>
    </location>
</feature>
<feature type="transmembrane region" description="Helical" evidence="1">
    <location>
        <begin position="224"/>
        <end position="248"/>
    </location>
</feature>
<dbReference type="NCBIfam" id="NF047510">
    <property type="entry name" value="LIC_10190_fam"/>
    <property type="match status" value="1"/>
</dbReference>
<feature type="domain" description="DUF8201" evidence="2">
    <location>
        <begin position="1"/>
        <end position="395"/>
    </location>
</feature>
<evidence type="ECO:0000256" key="1">
    <source>
        <dbReference type="SAM" id="Phobius"/>
    </source>
</evidence>
<dbReference type="RefSeq" id="WP_089770184.1">
    <property type="nucleotide sequence ID" value="NZ_FNWX01000022.1"/>
</dbReference>
<keyword evidence="1" id="KW-1133">Transmembrane helix</keyword>
<keyword evidence="1" id="KW-0812">Transmembrane</keyword>
<feature type="transmembrane region" description="Helical" evidence="1">
    <location>
        <begin position="369"/>
        <end position="392"/>
    </location>
</feature>
<proteinExistence type="predicted"/>
<feature type="transmembrane region" description="Helical" evidence="1">
    <location>
        <begin position="260"/>
        <end position="284"/>
    </location>
</feature>
<dbReference type="Pfam" id="PF26626">
    <property type="entry name" value="DUF8201"/>
    <property type="match status" value="1"/>
</dbReference>
<protein>
    <recommendedName>
        <fullName evidence="2">DUF8201 domain-containing protein</fullName>
    </recommendedName>
</protein>
<keyword evidence="1" id="KW-0472">Membrane</keyword>
<dbReference type="Proteomes" id="UP000198555">
    <property type="component" value="Unassembled WGS sequence"/>
</dbReference>
<dbReference type="InterPro" id="IPR058065">
    <property type="entry name" value="LIC_10190-like"/>
</dbReference>
<feature type="transmembrane region" description="Helical" evidence="1">
    <location>
        <begin position="93"/>
        <end position="113"/>
    </location>
</feature>
<sequence>MFIILKTIIFLIIVNFGSGFIISKLLKTREIGFFQVSLYGMMGIIFIETLCAFFVPLDYRVEITLFMLGLSGVLWFIKEKDITILEFRKNLDFWFWIFVILIIFLGSFSPYLYDHYIYYVSTINYLKEIGFVKGISNLDLLLGQTSFWHIYQSGFSTFIDFNLRINTYVLFLFLIYIYQNKKPAFLVFFPFFLIFIQQPSPDLPVFILTLIVFNEIMEKRNNTFVLALSLFAFCIKPISFWLPILVLLESFHSRSFKLKSLIPIFIFSLMFTIKNIWLFGFPVFPLSFLDLNFAWKPSKEILTYSSQIGFMKSYDMAYSYQQISEFNIWEKIYHWFTSGYKSVFNIAIILCLIVLGVFAVKKKGLLYKIIFGSIIVKFVLLIIISAQYRFFIDVYLVTIFVLVKDISYEKTIFTAVFLSVLTAVVFTFPDFVKQRFHLGKWMSGFTSSQLIRPVEFHKENYKSYQLGNLKFNATKKLIEQAPFPAIPLFWLKTYEYYNIFPQLDKGGFVQRKMTNEERLELKKIIVDLEKSTP</sequence>
<evidence type="ECO:0000313" key="4">
    <source>
        <dbReference type="Proteomes" id="UP000198555"/>
    </source>
</evidence>
<dbReference type="STRING" id="420404.SAMN05421793_12229"/>
<feature type="transmembrane region" description="Helical" evidence="1">
    <location>
        <begin position="185"/>
        <end position="212"/>
    </location>
</feature>
<evidence type="ECO:0000313" key="3">
    <source>
        <dbReference type="EMBL" id="SEH71262.1"/>
    </source>
</evidence>
<accession>A0A1H6KDI1</accession>
<gene>
    <name evidence="3" type="ORF">SAMN05421793_12229</name>
</gene>
<dbReference type="AlphaFoldDB" id="A0A1H6KDI1"/>
<dbReference type="InterPro" id="IPR058514">
    <property type="entry name" value="DUF8201"/>
</dbReference>
<reference evidence="4" key="1">
    <citation type="submission" date="2016-10" db="EMBL/GenBank/DDBJ databases">
        <authorList>
            <person name="Varghese N."/>
            <person name="Submissions S."/>
        </authorList>
    </citation>
    <scope>NUCLEOTIDE SEQUENCE [LARGE SCALE GENOMIC DNA]</scope>
    <source>
        <strain evidence="4">DSM 19326</strain>
    </source>
</reference>
<name>A0A1H6KDI1_9FLAO</name>
<feature type="transmembrane region" description="Helical" evidence="1">
    <location>
        <begin position="161"/>
        <end position="178"/>
    </location>
</feature>
<keyword evidence="4" id="KW-1185">Reference proteome</keyword>
<organism evidence="3 4">
    <name type="scientific">Epilithonimonas hominis</name>
    <dbReference type="NCBI Taxonomy" id="420404"/>
    <lineage>
        <taxon>Bacteria</taxon>
        <taxon>Pseudomonadati</taxon>
        <taxon>Bacteroidota</taxon>
        <taxon>Flavobacteriia</taxon>
        <taxon>Flavobacteriales</taxon>
        <taxon>Weeksellaceae</taxon>
        <taxon>Chryseobacterium group</taxon>
        <taxon>Epilithonimonas</taxon>
    </lineage>
</organism>
<feature type="transmembrane region" description="Helical" evidence="1">
    <location>
        <begin position="412"/>
        <end position="432"/>
    </location>
</feature>
<evidence type="ECO:0000259" key="2">
    <source>
        <dbReference type="Pfam" id="PF26626"/>
    </source>
</evidence>
<dbReference type="EMBL" id="FNWX01000022">
    <property type="protein sequence ID" value="SEH71262.1"/>
    <property type="molecule type" value="Genomic_DNA"/>
</dbReference>